<evidence type="ECO:0000256" key="1">
    <source>
        <dbReference type="SAM" id="MobiDB-lite"/>
    </source>
</evidence>
<proteinExistence type="predicted"/>
<name>A0ABY2A6I7_9ACTN</name>
<sequence>MTEPPEQGSGSTVLVVTAMRLSKTARAELSELLGPGYTVVDLRSAPSTANIVLAPVSSPMAVAILRGEFPQARILFTELQDDERGISLAGPLSRIVAQAPDGYFVAHSLEALGPVVQSEARLQLAGSTGRTPLTLSLTTGLPLQAPDQHPPDETEAAGSPVQETTDTRAEATVRWIDRATSDSTPPGQWLDLEPIDALVTRLVGTDEPRRDVLWAALTAECVVRLADDLPGDLLVDISGLEPTIRAELQIRIASEQIPQANWP</sequence>
<evidence type="ECO:0000313" key="3">
    <source>
        <dbReference type="Proteomes" id="UP000292385"/>
    </source>
</evidence>
<evidence type="ECO:0000313" key="2">
    <source>
        <dbReference type="EMBL" id="TCC24711.1"/>
    </source>
</evidence>
<comment type="caution">
    <text evidence="2">The sequence shown here is derived from an EMBL/GenBank/DDBJ whole genome shotgun (WGS) entry which is preliminary data.</text>
</comment>
<gene>
    <name evidence="2" type="ORF">E0H58_10855</name>
</gene>
<dbReference type="EMBL" id="SJJY01000002">
    <property type="protein sequence ID" value="TCC24711.1"/>
    <property type="molecule type" value="Genomic_DNA"/>
</dbReference>
<organism evidence="2 3">
    <name type="scientific">Kribbella speibonae</name>
    <dbReference type="NCBI Taxonomy" id="1572660"/>
    <lineage>
        <taxon>Bacteria</taxon>
        <taxon>Bacillati</taxon>
        <taxon>Actinomycetota</taxon>
        <taxon>Actinomycetes</taxon>
        <taxon>Propionibacteriales</taxon>
        <taxon>Kribbellaceae</taxon>
        <taxon>Kribbella</taxon>
    </lineage>
</organism>
<dbReference type="RefSeq" id="WP_131461201.1">
    <property type="nucleotide sequence ID" value="NZ_SJJY01000002.1"/>
</dbReference>
<accession>A0ABY2A6I7</accession>
<feature type="region of interest" description="Disordered" evidence="1">
    <location>
        <begin position="135"/>
        <end position="168"/>
    </location>
</feature>
<keyword evidence="3" id="KW-1185">Reference proteome</keyword>
<dbReference type="Proteomes" id="UP000292385">
    <property type="component" value="Unassembled WGS sequence"/>
</dbReference>
<reference evidence="2 3" key="1">
    <citation type="submission" date="2019-02" db="EMBL/GenBank/DDBJ databases">
        <title>Kribbella capetownensis sp. nov. and Kribbella speibonae sp. nov., isolated from soil.</title>
        <authorList>
            <person name="Curtis S.M."/>
            <person name="Norton I."/>
            <person name="Everest G.J."/>
            <person name="Meyers P.R."/>
        </authorList>
    </citation>
    <scope>NUCLEOTIDE SEQUENCE [LARGE SCALE GENOMIC DNA]</scope>
    <source>
        <strain evidence="2 3">SK5</strain>
    </source>
</reference>
<protein>
    <submittedName>
        <fullName evidence="2">Uncharacterized protein</fullName>
    </submittedName>
</protein>